<keyword evidence="2 4" id="KW-0479">Metal-binding</keyword>
<evidence type="ECO:0000256" key="3">
    <source>
        <dbReference type="ARBA" id="ARBA00023004"/>
    </source>
</evidence>
<dbReference type="PROSITE" id="PS51007">
    <property type="entry name" value="CYTC"/>
    <property type="match status" value="1"/>
</dbReference>
<dbReference type="InterPro" id="IPR003468">
    <property type="entry name" value="Cyt_c_oxidase_monohaem-su/FixO"/>
</dbReference>
<dbReference type="SUPFAM" id="SSF46626">
    <property type="entry name" value="Cytochrome c"/>
    <property type="match status" value="1"/>
</dbReference>
<keyword evidence="5" id="KW-1133">Transmembrane helix</keyword>
<sequence>MASNAEHPTGHALIERSTTLLFVLTLLVVLIGGLVEIVPLFKLETTVQPVPGMRPYSPLEQIGRNVYTREGCYTCHSQQIRPFRDEVERYGPYSVAAESMYDHPFLWGSKRTGPDLARVGSKYSNAWHLAHMIDPRSVVPVSIMPAYAFLKDRDIDVDGFGAHMRALRDVGVPYSDTMIAQAPADIRAQASGEETEGLLARYPKARLGDFDGQPGRVTEMDALIAYLQVLGTLADFSQATPGEGS</sequence>
<dbReference type="InterPro" id="IPR009056">
    <property type="entry name" value="Cyt_c-like_dom"/>
</dbReference>
<evidence type="ECO:0000259" key="6">
    <source>
        <dbReference type="PROSITE" id="PS51007"/>
    </source>
</evidence>
<keyword evidence="3 4" id="KW-0408">Iron</keyword>
<proteinExistence type="predicted"/>
<keyword evidence="1 4" id="KW-0349">Heme</keyword>
<evidence type="ECO:0000256" key="4">
    <source>
        <dbReference type="PROSITE-ProRule" id="PRU00433"/>
    </source>
</evidence>
<evidence type="ECO:0000313" key="8">
    <source>
        <dbReference type="Proteomes" id="UP001238467"/>
    </source>
</evidence>
<name>A0ABU0DDU5_9HYPH</name>
<evidence type="ECO:0000256" key="1">
    <source>
        <dbReference type="ARBA" id="ARBA00022617"/>
    </source>
</evidence>
<evidence type="ECO:0000256" key="5">
    <source>
        <dbReference type="SAM" id="Phobius"/>
    </source>
</evidence>
<feature type="domain" description="Cytochrome c" evidence="6">
    <location>
        <begin position="58"/>
        <end position="231"/>
    </location>
</feature>
<gene>
    <name evidence="7" type="ORF">J2S76_001010</name>
</gene>
<evidence type="ECO:0000256" key="2">
    <source>
        <dbReference type="ARBA" id="ARBA00022723"/>
    </source>
</evidence>
<dbReference type="NCBIfam" id="NF011055">
    <property type="entry name" value="PRK14487.1"/>
    <property type="match status" value="1"/>
</dbReference>
<dbReference type="Gene3D" id="6.10.250.2250">
    <property type="match status" value="1"/>
</dbReference>
<organism evidence="7 8">
    <name type="scientific">Ancylobacter vacuolatus</name>
    <dbReference type="NCBI Taxonomy" id="223389"/>
    <lineage>
        <taxon>Bacteria</taxon>
        <taxon>Pseudomonadati</taxon>
        <taxon>Pseudomonadota</taxon>
        <taxon>Alphaproteobacteria</taxon>
        <taxon>Hyphomicrobiales</taxon>
        <taxon>Xanthobacteraceae</taxon>
        <taxon>Ancylobacter</taxon>
    </lineage>
</organism>
<comment type="caution">
    <text evidence="7">The sequence shown here is derived from an EMBL/GenBank/DDBJ whole genome shotgun (WGS) entry which is preliminary data.</text>
</comment>
<evidence type="ECO:0000313" key="7">
    <source>
        <dbReference type="EMBL" id="MDQ0346593.1"/>
    </source>
</evidence>
<feature type="transmembrane region" description="Helical" evidence="5">
    <location>
        <begin position="20"/>
        <end position="41"/>
    </location>
</feature>
<dbReference type="Pfam" id="PF02433">
    <property type="entry name" value="FixO"/>
    <property type="match status" value="1"/>
</dbReference>
<keyword evidence="8" id="KW-1185">Reference proteome</keyword>
<dbReference type="EMBL" id="JAUSUH010000002">
    <property type="protein sequence ID" value="MDQ0346593.1"/>
    <property type="molecule type" value="Genomic_DNA"/>
</dbReference>
<dbReference type="Proteomes" id="UP001238467">
    <property type="component" value="Unassembled WGS sequence"/>
</dbReference>
<reference evidence="7 8" key="1">
    <citation type="submission" date="2023-07" db="EMBL/GenBank/DDBJ databases">
        <title>Genomic Encyclopedia of Type Strains, Phase IV (KMG-IV): sequencing the most valuable type-strain genomes for metagenomic binning, comparative biology and taxonomic classification.</title>
        <authorList>
            <person name="Goeker M."/>
        </authorList>
    </citation>
    <scope>NUCLEOTIDE SEQUENCE [LARGE SCALE GENOMIC DNA]</scope>
    <source>
        <strain evidence="7 8">DSM 1277</strain>
    </source>
</reference>
<dbReference type="Gene3D" id="1.10.760.10">
    <property type="entry name" value="Cytochrome c-like domain"/>
    <property type="match status" value="1"/>
</dbReference>
<keyword evidence="5" id="KW-0472">Membrane</keyword>
<accession>A0ABU0DDU5</accession>
<dbReference type="RefSeq" id="WP_307058110.1">
    <property type="nucleotide sequence ID" value="NZ_JAUSUH010000002.1"/>
</dbReference>
<dbReference type="InterPro" id="IPR036909">
    <property type="entry name" value="Cyt_c-like_dom_sf"/>
</dbReference>
<keyword evidence="5" id="KW-0812">Transmembrane</keyword>
<dbReference type="NCBIfam" id="TIGR00781">
    <property type="entry name" value="ccoO"/>
    <property type="match status" value="1"/>
</dbReference>
<protein>
    <submittedName>
        <fullName evidence="7">Cytochrome c oxidase cbb3-type subunit 2</fullName>
    </submittedName>
</protein>